<reference evidence="3" key="1">
    <citation type="submission" date="2022-11" db="EMBL/GenBank/DDBJ databases">
        <authorList>
            <person name="Morgan W.R."/>
            <person name="Tartar A."/>
        </authorList>
    </citation>
    <scope>NUCLEOTIDE SEQUENCE</scope>
    <source>
        <strain evidence="3">ARSEF 373</strain>
    </source>
</reference>
<name>A0AAV2YXY6_9STRA</name>
<dbReference type="Proteomes" id="UP001146120">
    <property type="component" value="Unassembled WGS sequence"/>
</dbReference>
<feature type="compositionally biased region" description="Basic residues" evidence="1">
    <location>
        <begin position="309"/>
        <end position="318"/>
    </location>
</feature>
<proteinExistence type="predicted"/>
<keyword evidence="4" id="KW-1185">Reference proteome</keyword>
<dbReference type="InterPro" id="IPR009097">
    <property type="entry name" value="Cyclic_Pdiesterase"/>
</dbReference>
<evidence type="ECO:0000256" key="1">
    <source>
        <dbReference type="SAM" id="MobiDB-lite"/>
    </source>
</evidence>
<sequence length="326" mass="36599">MATLSGGVIGAAGRAARGSWRGRGGGRRGGRSDTNGHGGRGSSAPREAWPSRAKARPNFFVGFRITTEDVIACVEHIQEEIRRRFPELSPCLVDARTLHVTICVLHLADQAAIDQAAEVLQTKGAAIAQVAFDQGVPRFGFQGIGYFGMNDVVYTGLDQDHPHTKSLASFAQSLHHEFRQVGFTTEPFRRPYSPHLTIWKTSKNRNHIARLNDSRCRDENLVQDELRAYLDAHVLTDALSFGAQGLTTMELLSMMEKEPDGYYREYGQLNVEAVLSAELVSPAYVFPWLQRRQRPDRQATDRTGERQRGKPQRHRRLRNHDSIKQQ</sequence>
<feature type="region of interest" description="Disordered" evidence="1">
    <location>
        <begin position="15"/>
        <end position="51"/>
    </location>
</feature>
<feature type="region of interest" description="Disordered" evidence="1">
    <location>
        <begin position="294"/>
        <end position="326"/>
    </location>
</feature>
<comment type="caution">
    <text evidence="3">The sequence shown here is derived from an EMBL/GenBank/DDBJ whole genome shotgun (WGS) entry which is preliminary data.</text>
</comment>
<dbReference type="Pfam" id="PF10469">
    <property type="entry name" value="AKAP7_NLS"/>
    <property type="match status" value="1"/>
</dbReference>
<evidence type="ECO:0000313" key="3">
    <source>
        <dbReference type="EMBL" id="DAZ99937.1"/>
    </source>
</evidence>
<dbReference type="SUPFAM" id="SSF55144">
    <property type="entry name" value="LigT-like"/>
    <property type="match status" value="1"/>
</dbReference>
<evidence type="ECO:0000259" key="2">
    <source>
        <dbReference type="Pfam" id="PF10469"/>
    </source>
</evidence>
<accession>A0AAV2YXY6</accession>
<dbReference type="Gene3D" id="3.90.1140.10">
    <property type="entry name" value="Cyclic phosphodiesterase"/>
    <property type="match status" value="1"/>
</dbReference>
<dbReference type="EMBL" id="DAKRPA010000073">
    <property type="protein sequence ID" value="DAZ99937.1"/>
    <property type="molecule type" value="Genomic_DNA"/>
</dbReference>
<dbReference type="InterPro" id="IPR019510">
    <property type="entry name" value="AKAP7-like_phosphoesterase"/>
</dbReference>
<dbReference type="PANTHER" id="PTHR15934:SF6">
    <property type="entry name" value="A-KINASE ANCHOR PROTEIN 7 ISOFORM GAMMA"/>
    <property type="match status" value="1"/>
</dbReference>
<protein>
    <recommendedName>
        <fullName evidence="2">A-kinase anchor protein 7-like phosphoesterase domain-containing protein</fullName>
    </recommendedName>
</protein>
<dbReference type="PANTHER" id="PTHR15934">
    <property type="entry name" value="RNA 2',3'-CYCLIC PHOSPHODIESTERASE"/>
    <property type="match status" value="1"/>
</dbReference>
<gene>
    <name evidence="3" type="ORF">N0F65_008744</name>
</gene>
<dbReference type="GO" id="GO:0010738">
    <property type="term" value="P:regulation of protein kinase A signaling"/>
    <property type="evidence" value="ECO:0007669"/>
    <property type="project" value="TreeGrafter"/>
</dbReference>
<dbReference type="InterPro" id="IPR052641">
    <property type="entry name" value="AKAP7_isoform_gamma"/>
</dbReference>
<dbReference type="GO" id="GO:0034237">
    <property type="term" value="F:protein kinase A regulatory subunit binding"/>
    <property type="evidence" value="ECO:0007669"/>
    <property type="project" value="TreeGrafter"/>
</dbReference>
<evidence type="ECO:0000313" key="4">
    <source>
        <dbReference type="Proteomes" id="UP001146120"/>
    </source>
</evidence>
<reference evidence="3" key="2">
    <citation type="journal article" date="2023" name="Microbiol Resour">
        <title>Decontamination and Annotation of the Draft Genome Sequence of the Oomycete Lagenidium giganteum ARSEF 373.</title>
        <authorList>
            <person name="Morgan W.R."/>
            <person name="Tartar A."/>
        </authorList>
    </citation>
    <scope>NUCLEOTIDE SEQUENCE</scope>
    <source>
        <strain evidence="3">ARSEF 373</strain>
    </source>
</reference>
<dbReference type="AlphaFoldDB" id="A0AAV2YXY6"/>
<dbReference type="GO" id="GO:0005829">
    <property type="term" value="C:cytosol"/>
    <property type="evidence" value="ECO:0007669"/>
    <property type="project" value="TreeGrafter"/>
</dbReference>
<feature type="domain" description="A-kinase anchor protein 7-like phosphoesterase" evidence="2">
    <location>
        <begin position="57"/>
        <end position="268"/>
    </location>
</feature>
<feature type="compositionally biased region" description="Basic and acidic residues" evidence="1">
    <location>
        <begin position="294"/>
        <end position="308"/>
    </location>
</feature>
<organism evidence="3 4">
    <name type="scientific">Lagenidium giganteum</name>
    <dbReference type="NCBI Taxonomy" id="4803"/>
    <lineage>
        <taxon>Eukaryota</taxon>
        <taxon>Sar</taxon>
        <taxon>Stramenopiles</taxon>
        <taxon>Oomycota</taxon>
        <taxon>Peronosporomycetes</taxon>
        <taxon>Pythiales</taxon>
        <taxon>Pythiaceae</taxon>
    </lineage>
</organism>